<comment type="similarity">
    <text evidence="1">Belongs to the esterase D family.</text>
</comment>
<dbReference type="RefSeq" id="WP_166693232.1">
    <property type="nucleotide sequence ID" value="NZ_WAEL01000007.1"/>
</dbReference>
<dbReference type="PANTHER" id="PTHR40841:SF2">
    <property type="entry name" value="SIDEROPHORE-DEGRADING ESTERASE (EUROFUNG)"/>
    <property type="match status" value="1"/>
</dbReference>
<reference evidence="4" key="2">
    <citation type="submission" date="2023-07" db="EMBL/GenBank/DDBJ databases">
        <authorList>
            <person name="Jung D.-H."/>
        </authorList>
    </citation>
    <scope>NUCLEOTIDE SEQUENCE [LARGE SCALE GENOMIC DNA]</scope>
    <source>
        <strain evidence="4">JA-25</strain>
    </source>
</reference>
<dbReference type="Proteomes" id="UP000606008">
    <property type="component" value="Unassembled WGS sequence"/>
</dbReference>
<evidence type="ECO:0000313" key="3">
    <source>
        <dbReference type="EMBL" id="NID12377.1"/>
    </source>
</evidence>
<gene>
    <name evidence="3" type="ORF">F7231_19555</name>
</gene>
<dbReference type="InterPro" id="IPR000801">
    <property type="entry name" value="Esterase-like"/>
</dbReference>
<proteinExistence type="inferred from homology"/>
<organism evidence="3 4">
    <name type="scientific">Fibrivirga algicola</name>
    <dbReference type="NCBI Taxonomy" id="2950420"/>
    <lineage>
        <taxon>Bacteria</taxon>
        <taxon>Pseudomonadati</taxon>
        <taxon>Bacteroidota</taxon>
        <taxon>Cytophagia</taxon>
        <taxon>Cytophagales</taxon>
        <taxon>Spirosomataceae</taxon>
        <taxon>Fibrivirga</taxon>
    </lineage>
</organism>
<evidence type="ECO:0000313" key="4">
    <source>
        <dbReference type="Proteomes" id="UP000606008"/>
    </source>
</evidence>
<keyword evidence="4" id="KW-1185">Reference proteome</keyword>
<dbReference type="Gene3D" id="3.40.50.1820">
    <property type="entry name" value="alpha/beta hydrolase"/>
    <property type="match status" value="1"/>
</dbReference>
<dbReference type="InterPro" id="IPR052558">
    <property type="entry name" value="Siderophore_Hydrolase_D"/>
</dbReference>
<dbReference type="SUPFAM" id="SSF53474">
    <property type="entry name" value="alpha/beta-Hydrolases"/>
    <property type="match status" value="1"/>
</dbReference>
<dbReference type="GO" id="GO:0016787">
    <property type="term" value="F:hydrolase activity"/>
    <property type="evidence" value="ECO:0007669"/>
    <property type="project" value="UniProtKB-KW"/>
</dbReference>
<keyword evidence="2 3" id="KW-0378">Hydrolase</keyword>
<dbReference type="Pfam" id="PF00756">
    <property type="entry name" value="Esterase"/>
    <property type="match status" value="1"/>
</dbReference>
<dbReference type="PANTHER" id="PTHR40841">
    <property type="entry name" value="SIDEROPHORE TRIACETYLFUSARININE C ESTERASE"/>
    <property type="match status" value="1"/>
</dbReference>
<comment type="caution">
    <text evidence="3">The sequence shown here is derived from an EMBL/GenBank/DDBJ whole genome shotgun (WGS) entry which is preliminary data.</text>
</comment>
<accession>A0ABX0QND2</accession>
<sequence>MHINLSGLFVLLCLFVFSPLVGQAQSSRSATRPATFALSRIDTISSTILGENRVLNVYLPDGYSPDSATKYPVIYLLDGGVDEDFVHIVGLVMYNTTPWINRFPQSIVVGIGNVNRRRDFTFTVPNLDFVAQTGFDKSQYSAYGGSAKFIAFLEQEVQPFIDKRYASSKARTIIGESLAGLLATEILLKKPALFDTYIIMSPSLWWGQESLLYDAPRLLAAKGRNPVNVYIGACEKTTSLRMYADAKALSDIVTKHGAGKARVYFDYLPDETHATLIHQSVYNAFKLLYPLKK</sequence>
<evidence type="ECO:0000256" key="2">
    <source>
        <dbReference type="ARBA" id="ARBA00022801"/>
    </source>
</evidence>
<reference evidence="4" key="1">
    <citation type="submission" date="2019-09" db="EMBL/GenBank/DDBJ databases">
        <authorList>
            <person name="Jung D.-H."/>
        </authorList>
    </citation>
    <scope>NUCLEOTIDE SEQUENCE [LARGE SCALE GENOMIC DNA]</scope>
    <source>
        <strain evidence="4">JA-25</strain>
    </source>
</reference>
<evidence type="ECO:0000256" key="1">
    <source>
        <dbReference type="ARBA" id="ARBA00005622"/>
    </source>
</evidence>
<name>A0ABX0QND2_9BACT</name>
<dbReference type="InterPro" id="IPR029058">
    <property type="entry name" value="AB_hydrolase_fold"/>
</dbReference>
<dbReference type="EMBL" id="WAEL01000007">
    <property type="protein sequence ID" value="NID12377.1"/>
    <property type="molecule type" value="Genomic_DNA"/>
</dbReference>
<protein>
    <submittedName>
        <fullName evidence="3">Alpha/beta hydrolase</fullName>
    </submittedName>
</protein>